<feature type="binding site" evidence="7">
    <location>
        <position position="170"/>
    </location>
    <ligand>
        <name>S-adenosyl-L-methionine</name>
        <dbReference type="ChEBI" id="CHEBI:59789"/>
    </ligand>
</feature>
<evidence type="ECO:0000256" key="6">
    <source>
        <dbReference type="ARBA" id="ARBA00024915"/>
    </source>
</evidence>
<feature type="region of interest" description="Disordered" evidence="9">
    <location>
        <begin position="42"/>
        <end position="92"/>
    </location>
</feature>
<dbReference type="InterPro" id="IPR029063">
    <property type="entry name" value="SAM-dependent_MTases_sf"/>
</dbReference>
<dbReference type="PANTHER" id="PTHR11727">
    <property type="entry name" value="DIMETHYLADENOSINE TRANSFERASE"/>
    <property type="match status" value="1"/>
</dbReference>
<dbReference type="PROSITE" id="PS51689">
    <property type="entry name" value="SAM_RNA_A_N6_MT"/>
    <property type="match status" value="1"/>
</dbReference>
<dbReference type="GO" id="GO:0003723">
    <property type="term" value="F:RNA binding"/>
    <property type="evidence" value="ECO:0007669"/>
    <property type="project" value="UniProtKB-UniRule"/>
</dbReference>
<dbReference type="AlphaFoldDB" id="A0A8H6IDT9"/>
<dbReference type="EMBL" id="JACGCI010000006">
    <property type="protein sequence ID" value="KAF6763239.1"/>
    <property type="molecule type" value="Genomic_DNA"/>
</dbReference>
<accession>A0A8H6IDT9</accession>
<organism evidence="10 11">
    <name type="scientific">Ephemerocybe angulata</name>
    <dbReference type="NCBI Taxonomy" id="980116"/>
    <lineage>
        <taxon>Eukaryota</taxon>
        <taxon>Fungi</taxon>
        <taxon>Dikarya</taxon>
        <taxon>Basidiomycota</taxon>
        <taxon>Agaricomycotina</taxon>
        <taxon>Agaricomycetes</taxon>
        <taxon>Agaricomycetidae</taxon>
        <taxon>Agaricales</taxon>
        <taxon>Agaricineae</taxon>
        <taxon>Psathyrellaceae</taxon>
        <taxon>Ephemerocybe</taxon>
    </lineage>
</organism>
<dbReference type="GO" id="GO:0005759">
    <property type="term" value="C:mitochondrial matrix"/>
    <property type="evidence" value="ECO:0007669"/>
    <property type="project" value="TreeGrafter"/>
</dbReference>
<evidence type="ECO:0000313" key="10">
    <source>
        <dbReference type="EMBL" id="KAF6763239.1"/>
    </source>
</evidence>
<evidence type="ECO:0000256" key="2">
    <source>
        <dbReference type="ARBA" id="ARBA00022603"/>
    </source>
</evidence>
<feature type="binding site" evidence="7">
    <location>
        <position position="118"/>
    </location>
    <ligand>
        <name>S-adenosyl-L-methionine</name>
        <dbReference type="ChEBI" id="CHEBI:59789"/>
    </ligand>
</feature>
<keyword evidence="8" id="KW-0698">rRNA processing</keyword>
<evidence type="ECO:0000256" key="7">
    <source>
        <dbReference type="PROSITE-ProRule" id="PRU01026"/>
    </source>
</evidence>
<evidence type="ECO:0000256" key="3">
    <source>
        <dbReference type="ARBA" id="ARBA00022679"/>
    </source>
</evidence>
<evidence type="ECO:0000256" key="5">
    <source>
        <dbReference type="ARBA" id="ARBA00022884"/>
    </source>
</evidence>
<comment type="subcellular location">
    <subcellularLocation>
        <location evidence="1">Mitochondrion</location>
    </subcellularLocation>
</comment>
<reference evidence="10 11" key="1">
    <citation type="submission" date="2020-07" db="EMBL/GenBank/DDBJ databases">
        <title>Comparative genomics of pyrophilous fungi reveals a link between fire events and developmental genes.</title>
        <authorList>
            <consortium name="DOE Joint Genome Institute"/>
            <person name="Steindorff A.S."/>
            <person name="Carver A."/>
            <person name="Calhoun S."/>
            <person name="Stillman K."/>
            <person name="Liu H."/>
            <person name="Lipzen A."/>
            <person name="Pangilinan J."/>
            <person name="Labutti K."/>
            <person name="Bruns T.D."/>
            <person name="Grigoriev I.V."/>
        </authorList>
    </citation>
    <scope>NUCLEOTIDE SEQUENCE [LARGE SCALE GENOMIC DNA]</scope>
    <source>
        <strain evidence="10 11">CBS 144469</strain>
    </source>
</reference>
<dbReference type="GO" id="GO:0006391">
    <property type="term" value="P:transcription initiation at mitochondrial promoter"/>
    <property type="evidence" value="ECO:0007669"/>
    <property type="project" value="TreeGrafter"/>
</dbReference>
<comment type="caution">
    <text evidence="7">Lacks conserved residue(s) required for the propagation of feature annotation.</text>
</comment>
<dbReference type="Gene3D" id="3.40.50.150">
    <property type="entry name" value="Vaccinia Virus protein VP39"/>
    <property type="match status" value="1"/>
</dbReference>
<proteinExistence type="inferred from homology"/>
<gene>
    <name evidence="10" type="ORF">DFP72DRAFT_875115</name>
</gene>
<feature type="compositionally biased region" description="Low complexity" evidence="9">
    <location>
        <begin position="44"/>
        <end position="54"/>
    </location>
</feature>
<dbReference type="PANTHER" id="PTHR11727:SF17">
    <property type="entry name" value="DIMETHYLADENOSINE TRANSFERASE 1, MITOCHONDRIAL"/>
    <property type="match status" value="1"/>
</dbReference>
<dbReference type="OrthoDB" id="16079at2759"/>
<dbReference type="InterPro" id="IPR001737">
    <property type="entry name" value="KsgA/Erm"/>
</dbReference>
<sequence length="446" mass="50944">MSFLNVASSLRGCTQPLCWRQRALLQISSSFHSAAAPRFNFHLSPSSRPSTIPRRAGERRTPFDGTQRRGAARARAKPRDKPSLAIPDEWKTPGVELPPPSLWWKIFRFPEKRKRKTMLNEETARRLAEYYVPEGSKDKVIIEAFAGAGMLTRALLNLPRERIKKIIVLEDQPSYLEWLQPLKEFDDRVHIRSDDAFMWSSYTGIEQSGLLDDVEVMDWNDQVHPQLQYIAQIPNNVHGEQLIAQLCRAIPDRKWLFRYGRVPLDMITTLSMWERLSAGPVDYKARCKVSVMTQASVEISVPFSGKELVPAVDHFYYPTARPLGPFSTPKDGASEQLQQPLRLLPLEKPAIKPNSLDFWDYVLRNLFITKATPLSKCISGLGPGAPSLLKKLVDPSSPTEWVDISKSPRMMSLEDWSKVVQAFEDWPFRPENLSISNSFTMDNRRP</sequence>
<evidence type="ECO:0000256" key="4">
    <source>
        <dbReference type="ARBA" id="ARBA00022691"/>
    </source>
</evidence>
<keyword evidence="3 7" id="KW-0808">Transferase</keyword>
<feature type="binding site" evidence="7">
    <location>
        <position position="195"/>
    </location>
    <ligand>
        <name>S-adenosyl-L-methionine</name>
        <dbReference type="ChEBI" id="CHEBI:59789"/>
    </ligand>
</feature>
<evidence type="ECO:0000313" key="11">
    <source>
        <dbReference type="Proteomes" id="UP000521943"/>
    </source>
</evidence>
<evidence type="ECO:0000256" key="1">
    <source>
        <dbReference type="ARBA" id="ARBA00004173"/>
    </source>
</evidence>
<keyword evidence="11" id="KW-1185">Reference proteome</keyword>
<dbReference type="SUPFAM" id="SSF53335">
    <property type="entry name" value="S-adenosyl-L-methionine-dependent methyltransferases"/>
    <property type="match status" value="1"/>
</dbReference>
<comment type="similarity">
    <text evidence="7 8">Belongs to the class I-like SAM-binding methyltransferase superfamily. rRNA adenine N(6)-methyltransferase family.</text>
</comment>
<dbReference type="Gene3D" id="1.10.8.100">
    <property type="entry name" value="Ribosomal RNA adenine dimethylase-like, domain 2"/>
    <property type="match status" value="1"/>
</dbReference>
<evidence type="ECO:0000256" key="8">
    <source>
        <dbReference type="RuleBase" id="RU362106"/>
    </source>
</evidence>
<dbReference type="InterPro" id="IPR023165">
    <property type="entry name" value="rRNA_Ade_diMease-like_C"/>
</dbReference>
<keyword evidence="2 7" id="KW-0489">Methyltransferase</keyword>
<dbReference type="Proteomes" id="UP000521943">
    <property type="component" value="Unassembled WGS sequence"/>
</dbReference>
<dbReference type="GO" id="GO:0034246">
    <property type="term" value="F:mitochondrial transcription factor activity"/>
    <property type="evidence" value="ECO:0007669"/>
    <property type="project" value="TreeGrafter"/>
</dbReference>
<keyword evidence="4 7" id="KW-0949">S-adenosyl-L-methionine</keyword>
<dbReference type="EC" id="2.1.1.-" evidence="8"/>
<protein>
    <recommendedName>
        <fullName evidence="8">rRNA adenine N(6)-methyltransferase</fullName>
        <ecNumber evidence="8">2.1.1.-</ecNumber>
    </recommendedName>
</protein>
<dbReference type="GO" id="GO:0000179">
    <property type="term" value="F:rRNA (adenine-N6,N6-)-dimethyltransferase activity"/>
    <property type="evidence" value="ECO:0007669"/>
    <property type="project" value="UniProtKB-UniRule"/>
</dbReference>
<comment type="function">
    <text evidence="6">Mitochondrial transcription factor that confers selective promoter recognition on the core subunit of the yeast mitochondrial RNA polymerase. Interacts with DNA in a non-specific manner.</text>
</comment>
<keyword evidence="5 7" id="KW-0694">RNA-binding</keyword>
<dbReference type="Pfam" id="PF00398">
    <property type="entry name" value="RrnaAD"/>
    <property type="match status" value="1"/>
</dbReference>
<name>A0A8H6IDT9_9AGAR</name>
<feature type="binding site" evidence="7">
    <location>
        <position position="116"/>
    </location>
    <ligand>
        <name>S-adenosyl-L-methionine</name>
        <dbReference type="ChEBI" id="CHEBI:59789"/>
    </ligand>
</feature>
<evidence type="ECO:0000256" key="9">
    <source>
        <dbReference type="SAM" id="MobiDB-lite"/>
    </source>
</evidence>
<comment type="caution">
    <text evidence="10">The sequence shown here is derived from an EMBL/GenBank/DDBJ whole genome shotgun (WGS) entry which is preliminary data.</text>
</comment>